<accession>A0A7N0TV42</accession>
<dbReference type="FunFam" id="1.25.40.10:FF:000008">
    <property type="entry name" value="Peptidylprolyl isomerase"/>
    <property type="match status" value="1"/>
</dbReference>
<sequence>MEMDALPFQSKSCLASDIQPPTPIGSQGLLKRILRAGISWQTPYPGDEVQVHYRGRVDGGESLSSSYDKGIPFKFKLGQCEVIGGWDEGIATMKKGEAAEFTIPPNLGYGESGSPPLIPPNATLIFEIELLSWCTVRDLKADGGVLKKVIREGSGWATPKDADEVTINYEVMLENGKTLLKSSNVEFYLHEGHLCPAMGIALKTMRKGERADLSVRFPYGLTREDFRCGEIEDVILPDSYLRLYIELVSWKTVVDVSRDKKVLKKITRAGEGLDQPTEGSLAKVIYTCQGQDGTEMEGKGSVEKPFEYTCMGGQIDESLDRAILTMRKGEQATVSIHGAPGSPPSISYEVELVDFAKDKPFWKMDIAEKIEASERTKCEGNELFKSGRLELASSKYERAAKYLEYDHSFTEDEKRQADTLRLSCYLNNAACKLKMGDVLEASKFCTKALEVDSNSVKALYKRSQAYLRANEFEKAETDIRKALIIDPNNKDVKITYKEIKEKQKEHSRYEAQIFSSMLARMH</sequence>
<evidence type="ECO:0000256" key="16">
    <source>
        <dbReference type="ARBA" id="ARBA00023235"/>
    </source>
</evidence>
<keyword evidence="11 19" id="KW-0802">TPR repeat</keyword>
<organism evidence="21 22">
    <name type="scientific">Kalanchoe fedtschenkoi</name>
    <name type="common">Lavender scallops</name>
    <name type="synonym">South American air plant</name>
    <dbReference type="NCBI Taxonomy" id="63787"/>
    <lineage>
        <taxon>Eukaryota</taxon>
        <taxon>Viridiplantae</taxon>
        <taxon>Streptophyta</taxon>
        <taxon>Embryophyta</taxon>
        <taxon>Tracheophyta</taxon>
        <taxon>Spermatophyta</taxon>
        <taxon>Magnoliopsida</taxon>
        <taxon>eudicotyledons</taxon>
        <taxon>Gunneridae</taxon>
        <taxon>Pentapetalae</taxon>
        <taxon>Saxifragales</taxon>
        <taxon>Crassulaceae</taxon>
        <taxon>Kalanchoe</taxon>
    </lineage>
</organism>
<evidence type="ECO:0000256" key="6">
    <source>
        <dbReference type="ARBA" id="ARBA00006577"/>
    </source>
</evidence>
<dbReference type="GO" id="GO:0005874">
    <property type="term" value="C:microtubule"/>
    <property type="evidence" value="ECO:0007669"/>
    <property type="project" value="UniProtKB-KW"/>
</dbReference>
<evidence type="ECO:0000313" key="22">
    <source>
        <dbReference type="Proteomes" id="UP000594263"/>
    </source>
</evidence>
<dbReference type="SMART" id="SM00028">
    <property type="entry name" value="TPR"/>
    <property type="match status" value="3"/>
</dbReference>
<dbReference type="PROSITE" id="PS50059">
    <property type="entry name" value="FKBP_PPIASE"/>
    <property type="match status" value="2"/>
</dbReference>
<keyword evidence="14" id="KW-0496">Mitochondrion</keyword>
<keyword evidence="8" id="KW-0597">Phosphoprotein</keyword>
<dbReference type="Pfam" id="PF00254">
    <property type="entry name" value="FKBP_C"/>
    <property type="match status" value="3"/>
</dbReference>
<evidence type="ECO:0000256" key="19">
    <source>
        <dbReference type="PROSITE-ProRule" id="PRU00339"/>
    </source>
</evidence>
<dbReference type="InterPro" id="IPR013105">
    <property type="entry name" value="TPR_2"/>
</dbReference>
<feature type="repeat" description="TPR" evidence="19">
    <location>
        <begin position="456"/>
        <end position="489"/>
    </location>
</feature>
<evidence type="ECO:0000256" key="13">
    <source>
        <dbReference type="ARBA" id="ARBA00023110"/>
    </source>
</evidence>
<protein>
    <recommendedName>
        <fullName evidence="18">peptidylprolyl isomerase</fullName>
        <ecNumber evidence="18">5.2.1.8</ecNumber>
    </recommendedName>
</protein>
<comment type="subcellular location">
    <subcellularLocation>
        <location evidence="4">Cytoplasm</location>
        <location evidence="4">Cytoskeleton</location>
    </subcellularLocation>
    <subcellularLocation>
        <location evidence="5">Cytoplasm</location>
        <location evidence="5">Cytosol</location>
    </subcellularLocation>
    <subcellularLocation>
        <location evidence="3">Mitochondrion</location>
    </subcellularLocation>
    <subcellularLocation>
        <location evidence="2">Nucleus</location>
    </subcellularLocation>
</comment>
<evidence type="ECO:0000256" key="2">
    <source>
        <dbReference type="ARBA" id="ARBA00004123"/>
    </source>
</evidence>
<comment type="similarity">
    <text evidence="6">Belongs to the FKBP-type PPIase family.</text>
</comment>
<dbReference type="GO" id="GO:0005634">
    <property type="term" value="C:nucleus"/>
    <property type="evidence" value="ECO:0007669"/>
    <property type="project" value="UniProtKB-SubCell"/>
</dbReference>
<dbReference type="InterPro" id="IPR019734">
    <property type="entry name" value="TPR_rpt"/>
</dbReference>
<dbReference type="AlphaFoldDB" id="A0A7N0TV42"/>
<keyword evidence="13 18" id="KW-0697">Rotamase</keyword>
<feature type="domain" description="PPIase FKBP-type" evidence="20">
    <location>
        <begin position="162"/>
        <end position="251"/>
    </location>
</feature>
<keyword evidence="7" id="KW-0488">Methylation</keyword>
<dbReference type="EnsemblPlants" id="Kaladp0046s0188.1.v1.1">
    <property type="protein sequence ID" value="Kaladp0046s0188.1.v1.1"/>
    <property type="gene ID" value="Kaladp0046s0188.v1.1"/>
</dbReference>
<evidence type="ECO:0000256" key="12">
    <source>
        <dbReference type="ARBA" id="ARBA00022990"/>
    </source>
</evidence>
<dbReference type="PANTHER" id="PTHR46512:SF11">
    <property type="entry name" value="PEPTIDYLPROLYL ISOMERASE"/>
    <property type="match status" value="1"/>
</dbReference>
<keyword evidence="15" id="KW-0206">Cytoskeleton</keyword>
<reference evidence="21" key="1">
    <citation type="submission" date="2021-01" db="UniProtKB">
        <authorList>
            <consortium name="EnsemblPlants"/>
        </authorList>
    </citation>
    <scope>IDENTIFICATION</scope>
</reference>
<evidence type="ECO:0000256" key="4">
    <source>
        <dbReference type="ARBA" id="ARBA00004245"/>
    </source>
</evidence>
<dbReference type="SUPFAM" id="SSF54534">
    <property type="entry name" value="FKBP-like"/>
    <property type="match status" value="3"/>
</dbReference>
<dbReference type="Proteomes" id="UP000594263">
    <property type="component" value="Unplaced"/>
</dbReference>
<keyword evidence="12" id="KW-0007">Acetylation</keyword>
<dbReference type="Gramene" id="Kaladp0046s0188.1.v1.1">
    <property type="protein sequence ID" value="Kaladp0046s0188.1.v1.1"/>
    <property type="gene ID" value="Kaladp0046s0188.v1.1"/>
</dbReference>
<dbReference type="Gene3D" id="3.10.50.40">
    <property type="match status" value="3"/>
</dbReference>
<evidence type="ECO:0000256" key="7">
    <source>
        <dbReference type="ARBA" id="ARBA00022481"/>
    </source>
</evidence>
<name>A0A7N0TV42_KALFE</name>
<dbReference type="InterPro" id="IPR011990">
    <property type="entry name" value="TPR-like_helical_dom_sf"/>
</dbReference>
<evidence type="ECO:0000256" key="15">
    <source>
        <dbReference type="ARBA" id="ARBA00023212"/>
    </source>
</evidence>
<evidence type="ECO:0000256" key="1">
    <source>
        <dbReference type="ARBA" id="ARBA00000971"/>
    </source>
</evidence>
<evidence type="ECO:0000313" key="21">
    <source>
        <dbReference type="EnsemblPlants" id="Kaladp0046s0188.1.v1.1"/>
    </source>
</evidence>
<dbReference type="EC" id="5.2.1.8" evidence="18"/>
<dbReference type="GO" id="GO:0005829">
    <property type="term" value="C:cytosol"/>
    <property type="evidence" value="ECO:0007669"/>
    <property type="project" value="UniProtKB-SubCell"/>
</dbReference>
<keyword evidence="9" id="KW-0493">Microtubule</keyword>
<dbReference type="OMA" id="RLSCNLN"/>
<dbReference type="GO" id="GO:0003755">
    <property type="term" value="F:peptidyl-prolyl cis-trans isomerase activity"/>
    <property type="evidence" value="ECO:0007669"/>
    <property type="project" value="UniProtKB-KW"/>
</dbReference>
<comment type="catalytic activity">
    <reaction evidence="1 18">
        <text>[protein]-peptidylproline (omega=180) = [protein]-peptidylproline (omega=0)</text>
        <dbReference type="Rhea" id="RHEA:16237"/>
        <dbReference type="Rhea" id="RHEA-COMP:10747"/>
        <dbReference type="Rhea" id="RHEA-COMP:10748"/>
        <dbReference type="ChEBI" id="CHEBI:83833"/>
        <dbReference type="ChEBI" id="CHEBI:83834"/>
        <dbReference type="EC" id="5.2.1.8"/>
    </reaction>
</comment>
<dbReference type="SUPFAM" id="SSF48452">
    <property type="entry name" value="TPR-like"/>
    <property type="match status" value="1"/>
</dbReference>
<dbReference type="GO" id="GO:0005739">
    <property type="term" value="C:mitochondrion"/>
    <property type="evidence" value="ECO:0007669"/>
    <property type="project" value="UniProtKB-SubCell"/>
</dbReference>
<dbReference type="InterPro" id="IPR001179">
    <property type="entry name" value="PPIase_FKBP_dom"/>
</dbReference>
<evidence type="ECO:0000256" key="17">
    <source>
        <dbReference type="ARBA" id="ARBA00023242"/>
    </source>
</evidence>
<keyword evidence="16 18" id="KW-0413">Isomerase</keyword>
<keyword evidence="22" id="KW-1185">Reference proteome</keyword>
<evidence type="ECO:0000256" key="3">
    <source>
        <dbReference type="ARBA" id="ARBA00004173"/>
    </source>
</evidence>
<keyword evidence="17" id="KW-0539">Nucleus</keyword>
<dbReference type="PROSITE" id="PS50005">
    <property type="entry name" value="TPR"/>
    <property type="match status" value="1"/>
</dbReference>
<dbReference type="FunFam" id="3.10.50.40:FF:000006">
    <property type="entry name" value="Peptidyl-prolyl cis-trans isomerase"/>
    <property type="match status" value="1"/>
</dbReference>
<evidence type="ECO:0000256" key="9">
    <source>
        <dbReference type="ARBA" id="ARBA00022701"/>
    </source>
</evidence>
<dbReference type="InterPro" id="IPR046357">
    <property type="entry name" value="PPIase_dom_sf"/>
</dbReference>
<evidence type="ECO:0000256" key="14">
    <source>
        <dbReference type="ARBA" id="ARBA00023128"/>
    </source>
</evidence>
<dbReference type="PANTHER" id="PTHR46512">
    <property type="entry name" value="PEPTIDYLPROLYL ISOMERASE"/>
    <property type="match status" value="1"/>
</dbReference>
<keyword evidence="15" id="KW-0963">Cytoplasm</keyword>
<proteinExistence type="inferred from homology"/>
<feature type="domain" description="PPIase FKBP-type" evidence="20">
    <location>
        <begin position="46"/>
        <end position="134"/>
    </location>
</feature>
<dbReference type="Gene3D" id="1.25.40.10">
    <property type="entry name" value="Tetratricopeptide repeat domain"/>
    <property type="match status" value="1"/>
</dbReference>
<keyword evidence="10" id="KW-0677">Repeat</keyword>
<dbReference type="InterPro" id="IPR050754">
    <property type="entry name" value="FKBP4/5/8-like"/>
</dbReference>
<evidence type="ECO:0000256" key="11">
    <source>
        <dbReference type="ARBA" id="ARBA00022803"/>
    </source>
</evidence>
<evidence type="ECO:0000256" key="5">
    <source>
        <dbReference type="ARBA" id="ARBA00004514"/>
    </source>
</evidence>
<dbReference type="Pfam" id="PF07719">
    <property type="entry name" value="TPR_2"/>
    <property type="match status" value="1"/>
</dbReference>
<evidence type="ECO:0000256" key="8">
    <source>
        <dbReference type="ARBA" id="ARBA00022553"/>
    </source>
</evidence>
<evidence type="ECO:0000256" key="10">
    <source>
        <dbReference type="ARBA" id="ARBA00022737"/>
    </source>
</evidence>
<evidence type="ECO:0000256" key="18">
    <source>
        <dbReference type="PROSITE-ProRule" id="PRU00277"/>
    </source>
</evidence>
<evidence type="ECO:0000259" key="20">
    <source>
        <dbReference type="PROSITE" id="PS50059"/>
    </source>
</evidence>